<gene>
    <name evidence="2" type="ORF">Mic7113_1361</name>
</gene>
<evidence type="ECO:0000313" key="2">
    <source>
        <dbReference type="EMBL" id="AFZ17245.1"/>
    </source>
</evidence>
<name>K9WA25_9CYAN</name>
<dbReference type="AlphaFoldDB" id="K9WA25"/>
<sequence length="154" mass="17771">MWETDLLERIEIAETVPLPVAAVWEAHEDVQLLERIAPPLLSVRLKESNIVCGLGTHLPLRLELFGLGLDWRVQITHWDPPVCFKDEQVTGPFRVWEHTHQFMAITAESTRIVDAVKFELNPLLDSTVIRWSLEAMIKMRMQNLKQVLSSHITQ</sequence>
<reference evidence="2 3" key="1">
    <citation type="submission" date="2012-06" db="EMBL/GenBank/DDBJ databases">
        <title>Finished chromosome of genome of Microcoleus sp. PCC 7113.</title>
        <authorList>
            <consortium name="US DOE Joint Genome Institute"/>
            <person name="Gugger M."/>
            <person name="Coursin T."/>
            <person name="Rippka R."/>
            <person name="Tandeau De Marsac N."/>
            <person name="Huntemann M."/>
            <person name="Wei C.-L."/>
            <person name="Han J."/>
            <person name="Detter J.C."/>
            <person name="Han C."/>
            <person name="Tapia R."/>
            <person name="Chen A."/>
            <person name="Kyrpides N."/>
            <person name="Mavromatis K."/>
            <person name="Markowitz V."/>
            <person name="Szeto E."/>
            <person name="Ivanova N."/>
            <person name="Pagani I."/>
            <person name="Pati A."/>
            <person name="Goodwin L."/>
            <person name="Nordberg H.P."/>
            <person name="Cantor M.N."/>
            <person name="Hua S.X."/>
            <person name="Woyke T."/>
            <person name="Kerfeld C.A."/>
        </authorList>
    </citation>
    <scope>NUCLEOTIDE SEQUENCE [LARGE SCALE GENOMIC DNA]</scope>
    <source>
        <strain evidence="2 3">PCC 7113</strain>
    </source>
</reference>
<dbReference type="Proteomes" id="UP000010471">
    <property type="component" value="Chromosome"/>
</dbReference>
<dbReference type="InterPro" id="IPR023393">
    <property type="entry name" value="START-like_dom_sf"/>
</dbReference>
<dbReference type="STRING" id="1173027.Mic7113_1361"/>
<accession>K9WA25</accession>
<dbReference type="KEGG" id="mic:Mic7113_1361"/>
<protein>
    <submittedName>
        <fullName evidence="2">Polyketide cyclase / dehydrase family protein</fullName>
    </submittedName>
</protein>
<evidence type="ECO:0000259" key="1">
    <source>
        <dbReference type="Pfam" id="PF03364"/>
    </source>
</evidence>
<dbReference type="HOGENOM" id="CLU_112936_1_1_3"/>
<proteinExistence type="predicted"/>
<dbReference type="InterPro" id="IPR005031">
    <property type="entry name" value="COQ10_START"/>
</dbReference>
<feature type="domain" description="Coenzyme Q-binding protein COQ10 START" evidence="1">
    <location>
        <begin position="16"/>
        <end position="142"/>
    </location>
</feature>
<organism evidence="2 3">
    <name type="scientific">Allocoleopsis franciscana PCC 7113</name>
    <dbReference type="NCBI Taxonomy" id="1173027"/>
    <lineage>
        <taxon>Bacteria</taxon>
        <taxon>Bacillati</taxon>
        <taxon>Cyanobacteriota</taxon>
        <taxon>Cyanophyceae</taxon>
        <taxon>Coleofasciculales</taxon>
        <taxon>Coleofasciculaceae</taxon>
        <taxon>Allocoleopsis</taxon>
        <taxon>Allocoleopsis franciscana</taxon>
    </lineage>
</organism>
<keyword evidence="3" id="KW-1185">Reference proteome</keyword>
<dbReference type="SUPFAM" id="SSF55961">
    <property type="entry name" value="Bet v1-like"/>
    <property type="match status" value="1"/>
</dbReference>
<evidence type="ECO:0000313" key="3">
    <source>
        <dbReference type="Proteomes" id="UP000010471"/>
    </source>
</evidence>
<dbReference type="eggNOG" id="COG4276">
    <property type="taxonomic scope" value="Bacteria"/>
</dbReference>
<dbReference type="EMBL" id="CP003630">
    <property type="protein sequence ID" value="AFZ17245.1"/>
    <property type="molecule type" value="Genomic_DNA"/>
</dbReference>
<dbReference type="Pfam" id="PF03364">
    <property type="entry name" value="Polyketide_cyc"/>
    <property type="match status" value="1"/>
</dbReference>
<dbReference type="OrthoDB" id="9801773at2"/>
<dbReference type="Gene3D" id="3.30.530.20">
    <property type="match status" value="1"/>
</dbReference>